<gene>
    <name evidence="3" type="ORF">P8A28_07875</name>
</gene>
<organism evidence="3 4">
    <name type="scientific">Brucella inopinata</name>
    <dbReference type="NCBI Taxonomy" id="1218315"/>
    <lineage>
        <taxon>Bacteria</taxon>
        <taxon>Pseudomonadati</taxon>
        <taxon>Pseudomonadota</taxon>
        <taxon>Alphaproteobacteria</taxon>
        <taxon>Hyphomicrobiales</taxon>
        <taxon>Brucellaceae</taxon>
        <taxon>Brucella/Ochrobactrum group</taxon>
        <taxon>Brucella</taxon>
    </lineage>
</organism>
<reference evidence="3" key="1">
    <citation type="journal article" date="2023" name="Front. Microbiol.">
        <title>Isolation of Brucella inopinata from a White's tree frog (Litoria caerulea): pose exotic frogs a potential risk to human health?</title>
        <authorList>
            <person name="Scholz H.C."/>
            <person name="Heckers K.O."/>
            <person name="Appelt S."/>
            <person name="Geier-Doemling D."/>
            <person name="Schlegel P."/>
            <person name="Wattam A.R."/>
        </authorList>
    </citation>
    <scope>NUCLEOTIDE SEQUENCE</scope>
    <source>
        <strain evidence="3">FO700662</strain>
    </source>
</reference>
<evidence type="ECO:0008006" key="5">
    <source>
        <dbReference type="Google" id="ProtNLM"/>
    </source>
</evidence>
<keyword evidence="2" id="KW-0472">Membrane</keyword>
<protein>
    <recommendedName>
        <fullName evidence="5">Exonuclease SbcC</fullName>
    </recommendedName>
</protein>
<feature type="transmembrane region" description="Helical" evidence="2">
    <location>
        <begin position="12"/>
        <end position="34"/>
    </location>
</feature>
<keyword evidence="4" id="KW-1185">Reference proteome</keyword>
<sequence length="135" mass="14578">MIAWLSAWFAKWTTQIVVAAIIMLAAATLAFGAARALRDTISDAVATAEKARDAHWSEQIAKTNEVAAKNIIEQMKASQAAQEKARAEINRLNNKVLELEDANAALSDTPGSGIDVDRSRLLNNQFLGGKANPPY</sequence>
<dbReference type="AlphaFoldDB" id="A0AAW7B7X5"/>
<accession>A0AAW7B7X5</accession>
<dbReference type="Proteomes" id="UP001171122">
    <property type="component" value="Unassembled WGS sequence"/>
</dbReference>
<evidence type="ECO:0000256" key="2">
    <source>
        <dbReference type="SAM" id="Phobius"/>
    </source>
</evidence>
<keyword evidence="2" id="KW-0812">Transmembrane</keyword>
<name>A0AAW7B7X5_9HYPH</name>
<comment type="caution">
    <text evidence="3">The sequence shown here is derived from an EMBL/GenBank/DDBJ whole genome shotgun (WGS) entry which is preliminary data.</text>
</comment>
<dbReference type="RefSeq" id="WP_285520430.1">
    <property type="nucleotide sequence ID" value="NZ_JARQXC010000009.1"/>
</dbReference>
<keyword evidence="1" id="KW-0175">Coiled coil</keyword>
<evidence type="ECO:0000313" key="4">
    <source>
        <dbReference type="Proteomes" id="UP001171122"/>
    </source>
</evidence>
<evidence type="ECO:0000313" key="3">
    <source>
        <dbReference type="EMBL" id="MDL2332855.1"/>
    </source>
</evidence>
<keyword evidence="2" id="KW-1133">Transmembrane helix</keyword>
<evidence type="ECO:0000256" key="1">
    <source>
        <dbReference type="SAM" id="Coils"/>
    </source>
</evidence>
<dbReference type="EMBL" id="JARQXC010000009">
    <property type="protein sequence ID" value="MDL2332855.1"/>
    <property type="molecule type" value="Genomic_DNA"/>
</dbReference>
<feature type="coiled-coil region" evidence="1">
    <location>
        <begin position="68"/>
        <end position="109"/>
    </location>
</feature>
<proteinExistence type="predicted"/>